<dbReference type="EMBL" id="AP024412">
    <property type="protein sequence ID" value="BCR36629.1"/>
    <property type="molecule type" value="Genomic_DNA"/>
</dbReference>
<dbReference type="PANTHER" id="PTHR36454">
    <property type="entry name" value="LMO2823 PROTEIN"/>
    <property type="match status" value="1"/>
</dbReference>
<dbReference type="RefSeq" id="WP_176239275.1">
    <property type="nucleotide sequence ID" value="NZ_AP024412.1"/>
</dbReference>
<organism evidence="1 2">
    <name type="scientific">Mariniplasma anaerobium</name>
    <dbReference type="NCBI Taxonomy" id="2735436"/>
    <lineage>
        <taxon>Bacteria</taxon>
        <taxon>Bacillati</taxon>
        <taxon>Mycoplasmatota</taxon>
        <taxon>Mollicutes</taxon>
        <taxon>Acholeplasmatales</taxon>
        <taxon>Acholeplasmataceae</taxon>
        <taxon>Mariniplasma</taxon>
    </lineage>
</organism>
<keyword evidence="2" id="KW-1185">Reference proteome</keyword>
<dbReference type="Proteomes" id="UP000620133">
    <property type="component" value="Chromosome"/>
</dbReference>
<gene>
    <name evidence="1" type="ORF">MPAN_015220</name>
</gene>
<evidence type="ECO:0008006" key="3">
    <source>
        <dbReference type="Google" id="ProtNLM"/>
    </source>
</evidence>
<proteinExistence type="predicted"/>
<protein>
    <recommendedName>
        <fullName evidence="3">DUF1015 domain-containing protein</fullName>
    </recommendedName>
</protein>
<reference evidence="1" key="1">
    <citation type="submission" date="2021-01" db="EMBL/GenBank/DDBJ databases">
        <title>Draft genome sequence of Acholeplasmataceae bacterium strain Mahy22.</title>
        <authorList>
            <person name="Watanabe M."/>
            <person name="Kojima H."/>
            <person name="Fukui M."/>
        </authorList>
    </citation>
    <scope>NUCLEOTIDE SEQUENCE</scope>
    <source>
        <strain evidence="1">Mahy22</strain>
    </source>
</reference>
<evidence type="ECO:0000313" key="2">
    <source>
        <dbReference type="Proteomes" id="UP000620133"/>
    </source>
</evidence>
<dbReference type="PANTHER" id="PTHR36454:SF1">
    <property type="entry name" value="DUF1015 DOMAIN-CONTAINING PROTEIN"/>
    <property type="match status" value="1"/>
</dbReference>
<dbReference type="Pfam" id="PF06245">
    <property type="entry name" value="DUF1015"/>
    <property type="match status" value="1"/>
</dbReference>
<dbReference type="InterPro" id="IPR008323">
    <property type="entry name" value="UCP033563"/>
</dbReference>
<sequence>MRLKEKPIAIKDILLPNDNINYEKWSVVACDQFTSQPEYWEHLKNRIGIEPSTYDMILPEVFLESMTEDTIKYININMHHFINSGVFKNIGPSMILVERKTLDGKTRLGLMLSIDLEYYDFNLDAKPFIRTTEKTILSRIPPRVHIRKHAPLELTHVMLLANDDKLNILENLFDKRNQFNIVYDFDLNMEGGHITGYQIKDCKPIINDFYSLIADPNDPILFIVGDGNHSLATAKTHWNELKATLSKKEIKNHPARFALVEVVNIYDKGLNFEGINRVLFNVDKDFIDNLQKAVDQDVKSWIYTKESGKKPFFIPKSTALAYEQIQNFIDQYLIDHKDMTIDYIHGDDELISICDKHQHSLGIHMPVLDKKDLFPFVQLGKVLPRKSFSMGSATAKRYYLESRFIKNINLSQKRRKK</sequence>
<name>A0A7U9TKT4_9MOLU</name>
<dbReference type="KEGG" id="manr:MPAN_015220"/>
<evidence type="ECO:0000313" key="1">
    <source>
        <dbReference type="EMBL" id="BCR36629.1"/>
    </source>
</evidence>
<dbReference type="AlphaFoldDB" id="A0A7U9TKT4"/>
<accession>A0A7U9TKT4</accession>